<protein>
    <submittedName>
        <fullName evidence="3">HIT family protein</fullName>
    </submittedName>
</protein>
<dbReference type="PIRSF" id="PIRSF000714">
    <property type="entry name" value="HIT"/>
    <property type="match status" value="1"/>
</dbReference>
<gene>
    <name evidence="3" type="ORF">H0A36_18555</name>
</gene>
<dbReference type="InterPro" id="IPR011146">
    <property type="entry name" value="HIT-like"/>
</dbReference>
<dbReference type="RefSeq" id="WP_180570035.1">
    <property type="nucleotide sequence ID" value="NZ_JACCKB010000033.1"/>
</dbReference>
<keyword evidence="4" id="KW-1185">Reference proteome</keyword>
<reference evidence="3 4" key="1">
    <citation type="submission" date="2020-07" db="EMBL/GenBank/DDBJ databases">
        <title>Endozoicomonas sp. nov., isolated from sediment.</title>
        <authorList>
            <person name="Gu T."/>
        </authorList>
    </citation>
    <scope>NUCLEOTIDE SEQUENCE [LARGE SCALE GENOMIC DNA]</scope>
    <source>
        <strain evidence="3 4">SM1973</strain>
    </source>
</reference>
<dbReference type="Gene3D" id="3.30.428.10">
    <property type="entry name" value="HIT-like"/>
    <property type="match status" value="1"/>
</dbReference>
<dbReference type="InterPro" id="IPR036265">
    <property type="entry name" value="HIT-like_sf"/>
</dbReference>
<name>A0A853I5M7_9GAMM</name>
<evidence type="ECO:0000259" key="2">
    <source>
        <dbReference type="PROSITE" id="PS51084"/>
    </source>
</evidence>
<feature type="domain" description="HIT" evidence="2">
    <location>
        <begin position="37"/>
        <end position="105"/>
    </location>
</feature>
<dbReference type="Proteomes" id="UP000569732">
    <property type="component" value="Unassembled WGS sequence"/>
</dbReference>
<dbReference type="GO" id="GO:0003824">
    <property type="term" value="F:catalytic activity"/>
    <property type="evidence" value="ECO:0007669"/>
    <property type="project" value="InterPro"/>
</dbReference>
<comment type="caution">
    <text evidence="3">The sequence shown here is derived from an EMBL/GenBank/DDBJ whole genome shotgun (WGS) entry which is preliminary data.</text>
</comment>
<dbReference type="EMBL" id="JACCKB010000033">
    <property type="protein sequence ID" value="NYZ68019.1"/>
    <property type="molecule type" value="Genomic_DNA"/>
</dbReference>
<sequence>MDTFQLDAQLTADTCLIGDFKLSQLLLMNDANYPWFILVPRVPEVQELFQLSEEDQQQLMWEISYVAEKLKDLFAATKMNVATLGNQVRQLHIHVIARNEKDAAWPQPVWGKVARKPYDDATVVQIKDKLRTLFTTYLQYADD</sequence>
<dbReference type="Pfam" id="PF01230">
    <property type="entry name" value="HIT"/>
    <property type="match status" value="1"/>
</dbReference>
<proteinExistence type="predicted"/>
<evidence type="ECO:0000313" key="3">
    <source>
        <dbReference type="EMBL" id="NYZ68019.1"/>
    </source>
</evidence>
<dbReference type="SUPFAM" id="SSF54197">
    <property type="entry name" value="HIT-like"/>
    <property type="match status" value="1"/>
</dbReference>
<comment type="caution">
    <text evidence="1">Lacks conserved residue(s) required for the propagation of feature annotation.</text>
</comment>
<accession>A0A853I5M7</accession>
<organism evidence="3 4">
    <name type="scientific">Spartinivicinus marinus</name>
    <dbReference type="NCBI Taxonomy" id="2994442"/>
    <lineage>
        <taxon>Bacteria</taxon>
        <taxon>Pseudomonadati</taxon>
        <taxon>Pseudomonadota</taxon>
        <taxon>Gammaproteobacteria</taxon>
        <taxon>Oceanospirillales</taxon>
        <taxon>Zooshikellaceae</taxon>
        <taxon>Spartinivicinus</taxon>
    </lineage>
</organism>
<evidence type="ECO:0000313" key="4">
    <source>
        <dbReference type="Proteomes" id="UP000569732"/>
    </source>
</evidence>
<evidence type="ECO:0000256" key="1">
    <source>
        <dbReference type="PROSITE-ProRule" id="PRU00464"/>
    </source>
</evidence>
<dbReference type="AlphaFoldDB" id="A0A853I5M7"/>
<dbReference type="InterPro" id="IPR026026">
    <property type="entry name" value="HIT_Hint"/>
</dbReference>
<dbReference type="PROSITE" id="PS51084">
    <property type="entry name" value="HIT_2"/>
    <property type="match status" value="1"/>
</dbReference>